<dbReference type="EMBL" id="CAACVG010007740">
    <property type="protein sequence ID" value="VEN46802.1"/>
    <property type="molecule type" value="Genomic_DNA"/>
</dbReference>
<name>A0A653CFY2_CALMS</name>
<evidence type="ECO:0000313" key="5">
    <source>
        <dbReference type="Proteomes" id="UP000410492"/>
    </source>
</evidence>
<evidence type="ECO:0000256" key="1">
    <source>
        <dbReference type="SAM" id="MobiDB-lite"/>
    </source>
</evidence>
<dbReference type="InterPro" id="IPR024875">
    <property type="entry name" value="Protein_Lines"/>
</dbReference>
<gene>
    <name evidence="4" type="ORF">CALMAC_LOCUS8785</name>
</gene>
<accession>A0A653CFY2</accession>
<dbReference type="Proteomes" id="UP000410492">
    <property type="component" value="Unassembled WGS sequence"/>
</dbReference>
<feature type="domain" description="Protein Lines C-terminal" evidence="3">
    <location>
        <begin position="726"/>
        <end position="762"/>
    </location>
</feature>
<keyword evidence="5" id="KW-1185">Reference proteome</keyword>
<feature type="region of interest" description="Disordered" evidence="1">
    <location>
        <begin position="1"/>
        <end position="31"/>
    </location>
</feature>
<organism evidence="4 5">
    <name type="scientific">Callosobruchus maculatus</name>
    <name type="common">Southern cowpea weevil</name>
    <name type="synonym">Pulse bruchid</name>
    <dbReference type="NCBI Taxonomy" id="64391"/>
    <lineage>
        <taxon>Eukaryota</taxon>
        <taxon>Metazoa</taxon>
        <taxon>Ecdysozoa</taxon>
        <taxon>Arthropoda</taxon>
        <taxon>Hexapoda</taxon>
        <taxon>Insecta</taxon>
        <taxon>Pterygota</taxon>
        <taxon>Neoptera</taxon>
        <taxon>Endopterygota</taxon>
        <taxon>Coleoptera</taxon>
        <taxon>Polyphaga</taxon>
        <taxon>Cucujiformia</taxon>
        <taxon>Chrysomeloidea</taxon>
        <taxon>Chrysomelidae</taxon>
        <taxon>Bruchinae</taxon>
        <taxon>Bruchini</taxon>
        <taxon>Callosobruchus</taxon>
    </lineage>
</organism>
<evidence type="ECO:0000259" key="3">
    <source>
        <dbReference type="Pfam" id="PF14695"/>
    </source>
</evidence>
<dbReference type="Pfam" id="PF14695">
    <property type="entry name" value="LINES_C"/>
    <property type="match status" value="1"/>
</dbReference>
<dbReference type="PANTHER" id="PTHR16057:SF1">
    <property type="entry name" value="PROTEIN LINES HOMOLOG 1"/>
    <property type="match status" value="1"/>
</dbReference>
<protein>
    <recommendedName>
        <fullName evidence="6">Protein lines</fullName>
    </recommendedName>
</protein>
<evidence type="ECO:0008006" key="6">
    <source>
        <dbReference type="Google" id="ProtNLM"/>
    </source>
</evidence>
<dbReference type="AlphaFoldDB" id="A0A653CFY2"/>
<proteinExistence type="predicted"/>
<dbReference type="InterPro" id="IPR029415">
    <property type="entry name" value="Lines_C"/>
</dbReference>
<dbReference type="InterPro" id="IPR032794">
    <property type="entry name" value="LINES_N"/>
</dbReference>
<feature type="domain" description="Protein Lines N-terminal" evidence="2">
    <location>
        <begin position="369"/>
        <end position="717"/>
    </location>
</feature>
<dbReference type="PANTHER" id="PTHR16057">
    <property type="entry name" value="WINS1, 2 PROTEIN"/>
    <property type="match status" value="1"/>
</dbReference>
<sequence length="770" mass="86858">MVQKQRISNMTSEQPLKKKLRRGTDSETDEPDFIHSLSESNVNTELQALHLSLPPSVNEDDITKNNVNLQLHSEVPVYRTCENVEENSDNSENLPIKAAPDIITSSQLQSIVPHQNGTLKLSSQLIRATNHDRVSATHHSPSDSQVISEYVQQHLITHERLGEIQHITNEEIDEYGLDNFQRHLISQCLCGVSEAILRKPFEGKQINDCGEVRTAMLSEWSTKKVLQFLSNLQLLFDVYLKQNNKGYICSRIVTICDAIICNEYNLIEQIISLCELRNQYINFLAAKVLSSFLIIAKTNINNEWLESIMNFLTMENIDYMKMKFALEVVKRVVEWKDIEIHVLEESEYRDGAGTSSQEVTANVDCTTVPFSDPESYDTSAIKGLIIKSLESRWPELIHKIRGLILHSSSITGVSVVHAQACVLGFLALWESTISVKANLSVIDTKPFYAHLELFVGLLGARLSAVVWKQLLSLFNEVLCYGSTLALQDVLPDDTCQLAHLIVRYVKDYRLLDSLPFRRNEGGTATVVNSFVGAVHCAHSGGGSSNVDKTLLQKMVLLVLKSVAITVKETRSDSSDSSVGSDDSDFHQDMQLIERSIRDVLRKVETFVKNGLDFHPETPFAKVLVRLFEDQDDYMIESMVCTLDVTVGISFRRRDAVFPDLLGMLDPVRSFCEFLAAVGHDPDVLLDYLVSNETCFLLYLLRLLKHAKRDWPRFVSGCGDSSGLDDTMTVLIRLKTQIGRLVSKELFPYNITPVLRLLENCENLYEGNEFS</sequence>
<dbReference type="OrthoDB" id="8251209at2759"/>
<evidence type="ECO:0000259" key="2">
    <source>
        <dbReference type="Pfam" id="PF14694"/>
    </source>
</evidence>
<evidence type="ECO:0000313" key="4">
    <source>
        <dbReference type="EMBL" id="VEN46802.1"/>
    </source>
</evidence>
<feature type="compositionally biased region" description="Polar residues" evidence="1">
    <location>
        <begin position="1"/>
        <end position="14"/>
    </location>
</feature>
<dbReference type="Pfam" id="PF14694">
    <property type="entry name" value="LINES_N"/>
    <property type="match status" value="1"/>
</dbReference>
<reference evidence="4 5" key="1">
    <citation type="submission" date="2019-01" db="EMBL/GenBank/DDBJ databases">
        <authorList>
            <person name="Sayadi A."/>
        </authorList>
    </citation>
    <scope>NUCLEOTIDE SEQUENCE [LARGE SCALE GENOMIC DNA]</scope>
</reference>